<reference evidence="1 2" key="1">
    <citation type="submission" date="2018-01" db="EMBL/GenBank/DDBJ databases">
        <title>Genomic Encyclopedia of Type Strains, Phase III (KMG-III): the genomes of soil and plant-associated and newly described type strains.</title>
        <authorList>
            <person name="Whitman W."/>
        </authorList>
    </citation>
    <scope>NUCLEOTIDE SEQUENCE [LARGE SCALE GENOMIC DNA]</scope>
    <source>
        <strain evidence="1 2">JCM 18070</strain>
    </source>
</reference>
<dbReference type="Proteomes" id="UP000237381">
    <property type="component" value="Unassembled WGS sequence"/>
</dbReference>
<name>A0A2S4MN80_9BURK</name>
<organism evidence="1 2">
    <name type="scientific">Paraburkholderia eburnea</name>
    <dbReference type="NCBI Taxonomy" id="1189126"/>
    <lineage>
        <taxon>Bacteria</taxon>
        <taxon>Pseudomonadati</taxon>
        <taxon>Pseudomonadota</taxon>
        <taxon>Betaproteobacteria</taxon>
        <taxon>Burkholderiales</taxon>
        <taxon>Burkholderiaceae</taxon>
        <taxon>Paraburkholderia</taxon>
    </lineage>
</organism>
<evidence type="ECO:0000313" key="1">
    <source>
        <dbReference type="EMBL" id="POR56203.1"/>
    </source>
</evidence>
<dbReference type="AlphaFoldDB" id="A0A2S4MN80"/>
<proteinExistence type="predicted"/>
<sequence>MTAPVLNFTPQAELEPLANIEAFIALCRDSDVLGARKQFDKSVWDLGYFKGQNKVNRGVFSTLEACREDKSEPSLPQPFLDFAKATLVYLQDKRPVTSQAQRIAALRCLEAALRESNKGSRPTAIDETVLDSAVVLARQKVSPAVAYRTAGQLQIIAEFMCKKEFIRLRQRWVHGFKKPREIGSSHARSAWLTVP</sequence>
<gene>
    <name evidence="1" type="ORF">B0G62_101600</name>
</gene>
<dbReference type="EMBL" id="PQGA01000001">
    <property type="protein sequence ID" value="POR56203.1"/>
    <property type="molecule type" value="Genomic_DNA"/>
</dbReference>
<comment type="caution">
    <text evidence="1">The sequence shown here is derived from an EMBL/GenBank/DDBJ whole genome shotgun (WGS) entry which is preliminary data.</text>
</comment>
<accession>A0A2S4MN80</accession>
<dbReference type="RefSeq" id="WP_244193083.1">
    <property type="nucleotide sequence ID" value="NZ_PQGA01000001.1"/>
</dbReference>
<keyword evidence="2" id="KW-1185">Reference proteome</keyword>
<protein>
    <submittedName>
        <fullName evidence="1">Uncharacterized protein</fullName>
    </submittedName>
</protein>
<evidence type="ECO:0000313" key="2">
    <source>
        <dbReference type="Proteomes" id="UP000237381"/>
    </source>
</evidence>